<dbReference type="SMART" id="SM00220">
    <property type="entry name" value="S_TKc"/>
    <property type="match status" value="1"/>
</dbReference>
<dbReference type="GO" id="GO:0005952">
    <property type="term" value="C:cAMP-dependent protein kinase complex"/>
    <property type="evidence" value="ECO:0007669"/>
    <property type="project" value="TreeGrafter"/>
</dbReference>
<proteinExistence type="inferred from homology"/>
<dbReference type="GO" id="GO:0004691">
    <property type="term" value="F:cAMP-dependent protein kinase activity"/>
    <property type="evidence" value="ECO:0007669"/>
    <property type="project" value="UniProtKB-EC"/>
</dbReference>
<dbReference type="SUPFAM" id="SSF56112">
    <property type="entry name" value="Protein kinase-like (PK-like)"/>
    <property type="match status" value="1"/>
</dbReference>
<dbReference type="SMART" id="SM00133">
    <property type="entry name" value="S_TK_X"/>
    <property type="match status" value="1"/>
</dbReference>
<keyword evidence="2 10" id="KW-0723">Serine/threonine-protein kinase</keyword>
<evidence type="ECO:0000259" key="12">
    <source>
        <dbReference type="PROSITE" id="PS50011"/>
    </source>
</evidence>
<feature type="compositionally biased region" description="Polar residues" evidence="11">
    <location>
        <begin position="8"/>
        <end position="38"/>
    </location>
</feature>
<dbReference type="Pfam" id="PF00069">
    <property type="entry name" value="Pkinase"/>
    <property type="match status" value="1"/>
</dbReference>
<evidence type="ECO:0000313" key="14">
    <source>
        <dbReference type="EMBL" id="RKP20780.1"/>
    </source>
</evidence>
<dbReference type="AlphaFoldDB" id="A0A4P9YPZ9"/>
<dbReference type="FunFam" id="3.30.200.20:FF:000005">
    <property type="entry name" value="cAMP-dependent protein kinase catalytic subunit"/>
    <property type="match status" value="1"/>
</dbReference>
<feature type="region of interest" description="Disordered" evidence="11">
    <location>
        <begin position="1"/>
        <end position="38"/>
    </location>
</feature>
<evidence type="ECO:0000256" key="2">
    <source>
        <dbReference type="ARBA" id="ARBA00022527"/>
    </source>
</evidence>
<comment type="similarity">
    <text evidence="10">Belongs to the protein kinase superfamily.</text>
</comment>
<dbReference type="Proteomes" id="UP000281549">
    <property type="component" value="Unassembled WGS sequence"/>
</dbReference>
<dbReference type="CDD" id="cd05580">
    <property type="entry name" value="STKc_PKA_like"/>
    <property type="match status" value="1"/>
</dbReference>
<dbReference type="PROSITE" id="PS00108">
    <property type="entry name" value="PROTEIN_KINASE_ST"/>
    <property type="match status" value="1"/>
</dbReference>
<reference evidence="15" key="1">
    <citation type="journal article" date="2018" name="Nat. Microbiol.">
        <title>Leveraging single-cell genomics to expand the fungal tree of life.</title>
        <authorList>
            <person name="Ahrendt S.R."/>
            <person name="Quandt C.A."/>
            <person name="Ciobanu D."/>
            <person name="Clum A."/>
            <person name="Salamov A."/>
            <person name="Andreopoulos B."/>
            <person name="Cheng J.F."/>
            <person name="Woyke T."/>
            <person name="Pelin A."/>
            <person name="Henrissat B."/>
            <person name="Reynolds N.K."/>
            <person name="Benny G.L."/>
            <person name="Smith M.E."/>
            <person name="James T.Y."/>
            <person name="Grigoriev I.V."/>
        </authorList>
    </citation>
    <scope>NUCLEOTIDE SEQUENCE [LARGE SCALE GENOMIC DNA]</scope>
    <source>
        <strain evidence="15">CSF55</strain>
    </source>
</reference>
<keyword evidence="4 9" id="KW-0547">Nucleotide-binding</keyword>
<evidence type="ECO:0000256" key="11">
    <source>
        <dbReference type="SAM" id="MobiDB-lite"/>
    </source>
</evidence>
<dbReference type="GO" id="GO:0005634">
    <property type="term" value="C:nucleus"/>
    <property type="evidence" value="ECO:0007669"/>
    <property type="project" value="TreeGrafter"/>
</dbReference>
<feature type="binding site" evidence="9">
    <location>
        <position position="92"/>
    </location>
    <ligand>
        <name>ATP</name>
        <dbReference type="ChEBI" id="CHEBI:30616"/>
    </ligand>
</feature>
<gene>
    <name evidence="14" type="ORF">ROZALSC1DRAFT_12273</name>
</gene>
<evidence type="ECO:0000313" key="15">
    <source>
        <dbReference type="Proteomes" id="UP000281549"/>
    </source>
</evidence>
<dbReference type="GO" id="GO:0005524">
    <property type="term" value="F:ATP binding"/>
    <property type="evidence" value="ECO:0007669"/>
    <property type="project" value="UniProtKB-UniRule"/>
</dbReference>
<dbReference type="FunFam" id="1.10.510.10:FF:000005">
    <property type="entry name" value="cAMP-dependent protein kinase catalytic subunit alpha"/>
    <property type="match status" value="1"/>
</dbReference>
<keyword evidence="5 14" id="KW-0418">Kinase</keyword>
<dbReference type="InterPro" id="IPR000961">
    <property type="entry name" value="AGC-kinase_C"/>
</dbReference>
<organism evidence="14 15">
    <name type="scientific">Rozella allomycis (strain CSF55)</name>
    <dbReference type="NCBI Taxonomy" id="988480"/>
    <lineage>
        <taxon>Eukaryota</taxon>
        <taxon>Fungi</taxon>
        <taxon>Fungi incertae sedis</taxon>
        <taxon>Cryptomycota</taxon>
        <taxon>Cryptomycota incertae sedis</taxon>
        <taxon>Rozella</taxon>
    </lineage>
</organism>
<evidence type="ECO:0000256" key="8">
    <source>
        <dbReference type="ARBA" id="ARBA00047454"/>
    </source>
</evidence>
<comment type="catalytic activity">
    <reaction evidence="8">
        <text>L-seryl-[protein] + ATP = O-phospho-L-seryl-[protein] + ADP + H(+)</text>
        <dbReference type="Rhea" id="RHEA:17989"/>
        <dbReference type="Rhea" id="RHEA-COMP:9863"/>
        <dbReference type="Rhea" id="RHEA-COMP:11604"/>
        <dbReference type="ChEBI" id="CHEBI:15378"/>
        <dbReference type="ChEBI" id="CHEBI:29999"/>
        <dbReference type="ChEBI" id="CHEBI:30616"/>
        <dbReference type="ChEBI" id="CHEBI:83421"/>
        <dbReference type="ChEBI" id="CHEBI:456216"/>
        <dbReference type="EC" id="2.7.11.11"/>
    </reaction>
</comment>
<evidence type="ECO:0000256" key="6">
    <source>
        <dbReference type="ARBA" id="ARBA00022840"/>
    </source>
</evidence>
<evidence type="ECO:0000256" key="1">
    <source>
        <dbReference type="ARBA" id="ARBA00012444"/>
    </source>
</evidence>
<dbReference type="Gene3D" id="3.30.200.20">
    <property type="entry name" value="Phosphorylase Kinase, domain 1"/>
    <property type="match status" value="1"/>
</dbReference>
<evidence type="ECO:0000256" key="9">
    <source>
        <dbReference type="PROSITE-ProRule" id="PRU10141"/>
    </source>
</evidence>
<keyword evidence="6 9" id="KW-0067">ATP-binding</keyword>
<feature type="domain" description="AGC-kinase C-terminal" evidence="13">
    <location>
        <begin position="319"/>
        <end position="373"/>
    </location>
</feature>
<dbReference type="InterPro" id="IPR017441">
    <property type="entry name" value="Protein_kinase_ATP_BS"/>
</dbReference>
<dbReference type="Gene3D" id="1.10.510.10">
    <property type="entry name" value="Transferase(Phosphotransferase) domain 1"/>
    <property type="match status" value="1"/>
</dbReference>
<dbReference type="EMBL" id="ML005023">
    <property type="protein sequence ID" value="RKP20780.1"/>
    <property type="molecule type" value="Genomic_DNA"/>
</dbReference>
<name>A0A4P9YPZ9_ROZAC</name>
<dbReference type="PANTHER" id="PTHR24353">
    <property type="entry name" value="CYCLIC NUCLEOTIDE-DEPENDENT PROTEIN KINASE"/>
    <property type="match status" value="1"/>
</dbReference>
<dbReference type="PROSITE" id="PS00107">
    <property type="entry name" value="PROTEIN_KINASE_ATP"/>
    <property type="match status" value="1"/>
</dbReference>
<feature type="domain" description="Protein kinase" evidence="12">
    <location>
        <begin position="63"/>
        <end position="318"/>
    </location>
</feature>
<accession>A0A4P9YPZ9</accession>
<sequence>MSAAPKSQYESSKNIVQSSTPKLTTSNPGLSPNVSANANGPMDPSFYHRMTLTNPNGYKLTDFDIYQTLGTGSFGRVHLVKLKKTGEFYAMKVLRKSEVVRQKQVEHTLNEKTIMSTIEFPFLVQLICTFQDCTNLYVVMEYVVGGEMFTFLRRSQRFPNHVAKFYAAEIVLSFEYLHSKDIIYRDLKPENLLIDKNGHVKITDFGFAKFVPEVTWTVCGTPDYLAPEIIQSKVGYGKAVDWYTLGVLIYEMLAGFPPFQDDDHFRLYEKILSGKVGFPSHFDPAAKDLLKKLLTPDITKRYGNLKNGANDIKQHKWFSGIDWKKLSKCQIAAPYIPMVKGDGDASNFERYPEDHEPYGITANDPYRDKFFDF</sequence>
<evidence type="ECO:0000256" key="5">
    <source>
        <dbReference type="ARBA" id="ARBA00022777"/>
    </source>
</evidence>
<comment type="catalytic activity">
    <reaction evidence="7">
        <text>L-threonyl-[protein] + ATP = O-phospho-L-threonyl-[protein] + ADP + H(+)</text>
        <dbReference type="Rhea" id="RHEA:46608"/>
        <dbReference type="Rhea" id="RHEA-COMP:11060"/>
        <dbReference type="Rhea" id="RHEA-COMP:11605"/>
        <dbReference type="ChEBI" id="CHEBI:15378"/>
        <dbReference type="ChEBI" id="CHEBI:30013"/>
        <dbReference type="ChEBI" id="CHEBI:30616"/>
        <dbReference type="ChEBI" id="CHEBI:61977"/>
        <dbReference type="ChEBI" id="CHEBI:456216"/>
        <dbReference type="EC" id="2.7.11.11"/>
    </reaction>
</comment>
<dbReference type="InterPro" id="IPR011009">
    <property type="entry name" value="Kinase-like_dom_sf"/>
</dbReference>
<dbReference type="PROSITE" id="PS50011">
    <property type="entry name" value="PROTEIN_KINASE_DOM"/>
    <property type="match status" value="1"/>
</dbReference>
<dbReference type="PROSITE" id="PS51285">
    <property type="entry name" value="AGC_KINASE_CTER"/>
    <property type="match status" value="1"/>
</dbReference>
<evidence type="ECO:0000256" key="10">
    <source>
        <dbReference type="RuleBase" id="RU000304"/>
    </source>
</evidence>
<evidence type="ECO:0000256" key="4">
    <source>
        <dbReference type="ARBA" id="ARBA00022741"/>
    </source>
</evidence>
<dbReference type="EC" id="2.7.11.11" evidence="1"/>
<evidence type="ECO:0000256" key="3">
    <source>
        <dbReference type="ARBA" id="ARBA00022679"/>
    </source>
</evidence>
<dbReference type="InterPro" id="IPR008271">
    <property type="entry name" value="Ser/Thr_kinase_AS"/>
</dbReference>
<dbReference type="GO" id="GO:0005829">
    <property type="term" value="C:cytosol"/>
    <property type="evidence" value="ECO:0007669"/>
    <property type="project" value="TreeGrafter"/>
</dbReference>
<protein>
    <recommendedName>
        <fullName evidence="1">cAMP-dependent protein kinase</fullName>
        <ecNumber evidence="1">2.7.11.11</ecNumber>
    </recommendedName>
</protein>
<evidence type="ECO:0000256" key="7">
    <source>
        <dbReference type="ARBA" id="ARBA00047292"/>
    </source>
</evidence>
<dbReference type="PANTHER" id="PTHR24353:SF153">
    <property type="entry name" value="CAMP-DEPENDENT PROTEIN KINASE CATALYTIC SUBUNIT 1"/>
    <property type="match status" value="1"/>
</dbReference>
<evidence type="ECO:0000259" key="13">
    <source>
        <dbReference type="PROSITE" id="PS51285"/>
    </source>
</evidence>
<keyword evidence="3" id="KW-0808">Transferase</keyword>
<dbReference type="InterPro" id="IPR000719">
    <property type="entry name" value="Prot_kinase_dom"/>
</dbReference>